<protein>
    <submittedName>
        <fullName evidence="4">TetR family transcriptional regulator</fullName>
    </submittedName>
</protein>
<dbReference type="EMBL" id="JACSQC010000008">
    <property type="protein sequence ID" value="MBD8045129.1"/>
    <property type="molecule type" value="Genomic_DNA"/>
</dbReference>
<accession>A0ABR8YMI4</accession>
<feature type="DNA-binding region" description="H-T-H motif" evidence="2">
    <location>
        <begin position="55"/>
        <end position="74"/>
    </location>
</feature>
<comment type="caution">
    <text evidence="4">The sequence shown here is derived from an EMBL/GenBank/DDBJ whole genome shotgun (WGS) entry which is preliminary data.</text>
</comment>
<dbReference type="Pfam" id="PF00440">
    <property type="entry name" value="TetR_N"/>
    <property type="match status" value="1"/>
</dbReference>
<proteinExistence type="predicted"/>
<reference evidence="4 5" key="1">
    <citation type="submission" date="2020-08" db="EMBL/GenBank/DDBJ databases">
        <title>A Genomic Blueprint of the Chicken Gut Microbiome.</title>
        <authorList>
            <person name="Gilroy R."/>
            <person name="Ravi A."/>
            <person name="Getino M."/>
            <person name="Pursley I."/>
            <person name="Horton D.L."/>
            <person name="Alikhan N.-F."/>
            <person name="Baker D."/>
            <person name="Gharbi K."/>
            <person name="Hall N."/>
            <person name="Watson M."/>
            <person name="Adriaenssens E.M."/>
            <person name="Foster-Nyarko E."/>
            <person name="Jarju S."/>
            <person name="Secka A."/>
            <person name="Antonio M."/>
            <person name="Oren A."/>
            <person name="Chaudhuri R."/>
            <person name="La Ragione R.M."/>
            <person name="Hildebrand F."/>
            <person name="Pallen M.J."/>
        </authorList>
    </citation>
    <scope>NUCLEOTIDE SEQUENCE [LARGE SCALE GENOMIC DNA]</scope>
    <source>
        <strain evidence="4 5">Sa2BUA2</strain>
    </source>
</reference>
<dbReference type="PROSITE" id="PS50977">
    <property type="entry name" value="HTH_TETR_2"/>
    <property type="match status" value="1"/>
</dbReference>
<keyword evidence="1 2" id="KW-0238">DNA-binding</keyword>
<evidence type="ECO:0000256" key="1">
    <source>
        <dbReference type="ARBA" id="ARBA00023125"/>
    </source>
</evidence>
<dbReference type="SUPFAM" id="SSF46689">
    <property type="entry name" value="Homeodomain-like"/>
    <property type="match status" value="1"/>
</dbReference>
<sequence>MHVCNFAVVKNSCGCQSSSVSQQLSLRDRKRAETWAALHAAAARRAIKDGLECVNVEVVAEEAGVSTRTFFNYFPCKEDAVLGLQEPSVEQAALDAFDIEGDLLTEVSRLMLSVLRTLQGGDDSNELRSQIYQAYPHLMHRRYQYILKVEQLVLETVRAQLGESRRWKEQAPGSAWQGHSVDDVAFTIVLAASTRMRYVMQKTWSNPTHTLQFEALGEGLELLRDVFKEVL</sequence>
<dbReference type="InterPro" id="IPR001647">
    <property type="entry name" value="HTH_TetR"/>
</dbReference>
<dbReference type="Proteomes" id="UP000652763">
    <property type="component" value="Unassembled WGS sequence"/>
</dbReference>
<name>A0ABR8YMI4_9MICC</name>
<evidence type="ECO:0000313" key="5">
    <source>
        <dbReference type="Proteomes" id="UP000652763"/>
    </source>
</evidence>
<feature type="domain" description="HTH tetR-type" evidence="3">
    <location>
        <begin position="32"/>
        <end position="92"/>
    </location>
</feature>
<organism evidence="4 5">
    <name type="scientific">Arthrobacter pullicola</name>
    <dbReference type="NCBI Taxonomy" id="2762224"/>
    <lineage>
        <taxon>Bacteria</taxon>
        <taxon>Bacillati</taxon>
        <taxon>Actinomycetota</taxon>
        <taxon>Actinomycetes</taxon>
        <taxon>Micrococcales</taxon>
        <taxon>Micrococcaceae</taxon>
        <taxon>Arthrobacter</taxon>
    </lineage>
</organism>
<evidence type="ECO:0000256" key="2">
    <source>
        <dbReference type="PROSITE-ProRule" id="PRU00335"/>
    </source>
</evidence>
<dbReference type="Gene3D" id="1.10.357.10">
    <property type="entry name" value="Tetracycline Repressor, domain 2"/>
    <property type="match status" value="1"/>
</dbReference>
<evidence type="ECO:0000259" key="3">
    <source>
        <dbReference type="PROSITE" id="PS50977"/>
    </source>
</evidence>
<evidence type="ECO:0000313" key="4">
    <source>
        <dbReference type="EMBL" id="MBD8045129.1"/>
    </source>
</evidence>
<keyword evidence="5" id="KW-1185">Reference proteome</keyword>
<dbReference type="InterPro" id="IPR009057">
    <property type="entry name" value="Homeodomain-like_sf"/>
</dbReference>
<gene>
    <name evidence="4" type="ORF">H9638_15050</name>
</gene>